<comment type="catalytic activity">
    <reaction evidence="5">
        <text>N(2)-acetyl-L-ornithine + 2-oxoglutarate = N-acetyl-L-glutamate 5-semialdehyde + L-glutamate</text>
        <dbReference type="Rhea" id="RHEA:18049"/>
        <dbReference type="ChEBI" id="CHEBI:16810"/>
        <dbReference type="ChEBI" id="CHEBI:29123"/>
        <dbReference type="ChEBI" id="CHEBI:29985"/>
        <dbReference type="ChEBI" id="CHEBI:57805"/>
        <dbReference type="EC" id="2.6.1.11"/>
    </reaction>
</comment>
<dbReference type="NCBIfam" id="NF002874">
    <property type="entry name" value="PRK03244.1"/>
    <property type="match status" value="1"/>
</dbReference>
<comment type="miscellaneous">
    <text evidence="5">May also have succinyldiaminopimelate aminotransferase activity, thus carrying out the corresponding step in lysine biosynthesis.</text>
</comment>
<dbReference type="CDD" id="cd00610">
    <property type="entry name" value="OAT_like"/>
    <property type="match status" value="1"/>
</dbReference>
<dbReference type="SUPFAM" id="SSF53383">
    <property type="entry name" value="PLP-dependent transferases"/>
    <property type="match status" value="1"/>
</dbReference>
<keyword evidence="5" id="KW-0055">Arginine biosynthesis</keyword>
<dbReference type="FunFam" id="3.40.640.10:FF:000004">
    <property type="entry name" value="Acetylornithine aminotransferase"/>
    <property type="match status" value="1"/>
</dbReference>
<dbReference type="GO" id="GO:0005737">
    <property type="term" value="C:cytoplasm"/>
    <property type="evidence" value="ECO:0007669"/>
    <property type="project" value="UniProtKB-SubCell"/>
</dbReference>
<comment type="subunit">
    <text evidence="5">Homodimer.</text>
</comment>
<comment type="subcellular location">
    <subcellularLocation>
        <location evidence="5">Cytoplasm</location>
    </subcellularLocation>
</comment>
<dbReference type="InterPro" id="IPR015424">
    <property type="entry name" value="PyrdxlP-dep_Trfase"/>
</dbReference>
<dbReference type="GO" id="GO:0042802">
    <property type="term" value="F:identical protein binding"/>
    <property type="evidence" value="ECO:0007669"/>
    <property type="project" value="TreeGrafter"/>
</dbReference>
<feature type="binding site" evidence="5">
    <location>
        <position position="139"/>
    </location>
    <ligand>
        <name>N(2)-acetyl-L-ornithine</name>
        <dbReference type="ChEBI" id="CHEBI:57805"/>
    </ligand>
</feature>
<proteinExistence type="inferred from homology"/>
<dbReference type="EMBL" id="QSLN01000002">
    <property type="protein sequence ID" value="RDV84205.1"/>
    <property type="molecule type" value="Genomic_DNA"/>
</dbReference>
<feature type="binding site" evidence="5">
    <location>
        <position position="136"/>
    </location>
    <ligand>
        <name>pyridoxal 5'-phosphate</name>
        <dbReference type="ChEBI" id="CHEBI:597326"/>
    </ligand>
</feature>
<feature type="modified residue" description="N6-(pyridoxal phosphate)lysine" evidence="5">
    <location>
        <position position="250"/>
    </location>
</feature>
<dbReference type="NCBIfam" id="TIGR00707">
    <property type="entry name" value="argD"/>
    <property type="match status" value="1"/>
</dbReference>
<dbReference type="PROSITE" id="PS00600">
    <property type="entry name" value="AA_TRANSFER_CLASS_3"/>
    <property type="match status" value="1"/>
</dbReference>
<dbReference type="Gene3D" id="3.90.1150.10">
    <property type="entry name" value="Aspartate Aminotransferase, domain 1"/>
    <property type="match status" value="1"/>
</dbReference>
<dbReference type="NCBIfam" id="NF002325">
    <property type="entry name" value="PRK01278.1"/>
    <property type="match status" value="1"/>
</dbReference>
<dbReference type="EC" id="2.6.1.11" evidence="5"/>
<name>A0A3D8P703_9THEO</name>
<feature type="binding site" evidence="5">
    <location>
        <begin position="102"/>
        <end position="103"/>
    </location>
    <ligand>
        <name>pyridoxal 5'-phosphate</name>
        <dbReference type="ChEBI" id="CHEBI:597326"/>
    </ligand>
</feature>
<dbReference type="AlphaFoldDB" id="A0A3D8P703"/>
<dbReference type="RefSeq" id="WP_115791948.1">
    <property type="nucleotide sequence ID" value="NZ_QSLN01000002.1"/>
</dbReference>
<feature type="binding site" evidence="5">
    <location>
        <begin position="221"/>
        <end position="224"/>
    </location>
    <ligand>
        <name>pyridoxal 5'-phosphate</name>
        <dbReference type="ChEBI" id="CHEBI:597326"/>
    </ligand>
</feature>
<dbReference type="OrthoDB" id="9801052at2"/>
<dbReference type="InterPro" id="IPR005814">
    <property type="entry name" value="Aminotrans_3"/>
</dbReference>
<keyword evidence="4 5" id="KW-0663">Pyridoxal phosphate</keyword>
<dbReference type="InterPro" id="IPR050103">
    <property type="entry name" value="Class-III_PLP-dep_AT"/>
</dbReference>
<dbReference type="Gene3D" id="3.40.640.10">
    <property type="entry name" value="Type I PLP-dependent aspartate aminotransferase-like (Major domain)"/>
    <property type="match status" value="1"/>
</dbReference>
<evidence type="ECO:0000256" key="1">
    <source>
        <dbReference type="ARBA" id="ARBA00022576"/>
    </source>
</evidence>
<keyword evidence="5" id="KW-0963">Cytoplasm</keyword>
<evidence type="ECO:0000313" key="7">
    <source>
        <dbReference type="Proteomes" id="UP000256329"/>
    </source>
</evidence>
<protein>
    <recommendedName>
        <fullName evidence="5">Acetylornithine aminotransferase</fullName>
        <shortName evidence="5">ACOAT</shortName>
        <ecNumber evidence="5">2.6.1.11</ecNumber>
    </recommendedName>
</protein>
<dbReference type="PIRSF" id="PIRSF000521">
    <property type="entry name" value="Transaminase_4ab_Lys_Orn"/>
    <property type="match status" value="1"/>
</dbReference>
<evidence type="ECO:0000256" key="3">
    <source>
        <dbReference type="ARBA" id="ARBA00022679"/>
    </source>
</evidence>
<reference evidence="6 7" key="1">
    <citation type="submission" date="2018-08" db="EMBL/GenBank/DDBJ databases">
        <title>Form III RuBisCO-mediated autotrophy in Thermodesulfobium bacteria.</title>
        <authorList>
            <person name="Toshchakov S.V."/>
            <person name="Kublanov I.V."/>
            <person name="Frolov E."/>
            <person name="Bonch-Osmolovskaya E.A."/>
            <person name="Tourova T.P."/>
            <person name="Chernych N.A."/>
            <person name="Lebedinsky A.V."/>
        </authorList>
    </citation>
    <scope>NUCLEOTIDE SEQUENCE [LARGE SCALE GENOMIC DNA]</scope>
    <source>
        <strain evidence="6 7">SR</strain>
    </source>
</reference>
<evidence type="ECO:0000256" key="5">
    <source>
        <dbReference type="HAMAP-Rule" id="MF_01107"/>
    </source>
</evidence>
<keyword evidence="1 5" id="KW-0032">Aminotransferase</keyword>
<evidence type="ECO:0000256" key="2">
    <source>
        <dbReference type="ARBA" id="ARBA00022605"/>
    </source>
</evidence>
<gene>
    <name evidence="5" type="primary">argD</name>
    <name evidence="6" type="ORF">DXX99_02525</name>
</gene>
<evidence type="ECO:0000256" key="4">
    <source>
        <dbReference type="ARBA" id="ARBA00022898"/>
    </source>
</evidence>
<keyword evidence="7" id="KW-1185">Reference proteome</keyword>
<dbReference type="InterPro" id="IPR015422">
    <property type="entry name" value="PyrdxlP-dep_Trfase_small"/>
</dbReference>
<dbReference type="GO" id="GO:0003992">
    <property type="term" value="F:N2-acetyl-L-ornithine:2-oxoglutarate 5-aminotransferase activity"/>
    <property type="evidence" value="ECO:0007669"/>
    <property type="project" value="UniProtKB-UniRule"/>
</dbReference>
<dbReference type="HAMAP" id="MF_01107">
    <property type="entry name" value="ArgD_aminotrans_3"/>
    <property type="match status" value="1"/>
</dbReference>
<dbReference type="PANTHER" id="PTHR11986">
    <property type="entry name" value="AMINOTRANSFERASE CLASS III"/>
    <property type="match status" value="1"/>
</dbReference>
<dbReference type="InterPro" id="IPR049704">
    <property type="entry name" value="Aminotrans_3_PPA_site"/>
</dbReference>
<accession>A0A3D8P703</accession>
<organism evidence="6 7">
    <name type="scientific">Ammonifex thiophilus</name>
    <dbReference type="NCBI Taxonomy" id="444093"/>
    <lineage>
        <taxon>Bacteria</taxon>
        <taxon>Bacillati</taxon>
        <taxon>Bacillota</taxon>
        <taxon>Clostridia</taxon>
        <taxon>Thermoanaerobacterales</taxon>
        <taxon>Thermoanaerobacteraceae</taxon>
        <taxon>Ammonifex</taxon>
    </lineage>
</organism>
<dbReference type="Proteomes" id="UP000256329">
    <property type="component" value="Unassembled WGS sequence"/>
</dbReference>
<evidence type="ECO:0000313" key="6">
    <source>
        <dbReference type="EMBL" id="RDV84205.1"/>
    </source>
</evidence>
<comment type="cofactor">
    <cofactor evidence="5">
        <name>pyridoxal 5'-phosphate</name>
        <dbReference type="ChEBI" id="CHEBI:597326"/>
    </cofactor>
    <text evidence="5">Binds 1 pyridoxal phosphate per subunit.</text>
</comment>
<feature type="binding site" evidence="5">
    <location>
        <position position="278"/>
    </location>
    <ligand>
        <name>N(2)-acetyl-L-ornithine</name>
        <dbReference type="ChEBI" id="CHEBI:57805"/>
    </ligand>
</feature>
<comment type="similarity">
    <text evidence="5">Belongs to the class-III pyridoxal-phosphate-dependent aminotransferase family. ArgD subfamily.</text>
</comment>
<sequence length="395" mass="42871">MSCIELAEEKLMPTYARLPVVLVKGEGVRVWDAEGKEYLDFVAGIAVNSVGHCHPKVVAAVKEQAEKLWHCSNLFYTWPQVKLAQRLTGLTPYQRVFFCNSGAEAVEGALKLARKYARSTSGREDKYEIVVAHNSFHGRTYGALTATGQPRYHQGFEPLLPGFRYIPYNSPEALEEAVGERTAAILLEPVQGEGGVVPATPEFLRAARELASRYGACLIFDEVQTGVGRTGRFLAQEHYGVEADVVCLAKGLGGGFPIGAILAKEEVALAFSPGDHASTFGGNPLATSASLAVLEVLEEEGLVQRAQEVGEYLKERLEELGRDTGKLQEVRGLGLLLGAVTAVPARAVVTECLKRGLLLNAVKEQVLRFAPPLTVSKEEIDRALEILREALVCVE</sequence>
<comment type="pathway">
    <text evidence="5">Amino-acid biosynthesis; L-arginine biosynthesis; N(2)-acetyl-L-ornithine from L-glutamate: step 4/4.</text>
</comment>
<comment type="caution">
    <text evidence="6">The sequence shown here is derived from an EMBL/GenBank/DDBJ whole genome shotgun (WGS) entry which is preliminary data.</text>
</comment>
<dbReference type="PANTHER" id="PTHR11986:SF79">
    <property type="entry name" value="ACETYLORNITHINE AMINOTRANSFERASE, MITOCHONDRIAL"/>
    <property type="match status" value="1"/>
</dbReference>
<dbReference type="InterPro" id="IPR015421">
    <property type="entry name" value="PyrdxlP-dep_Trfase_major"/>
</dbReference>
<dbReference type="InterPro" id="IPR004636">
    <property type="entry name" value="AcOrn/SuccOrn_fam"/>
</dbReference>
<dbReference type="UniPathway" id="UPA00068">
    <property type="reaction ID" value="UER00109"/>
</dbReference>
<keyword evidence="3 5" id="KW-0808">Transferase</keyword>
<dbReference type="GO" id="GO:0030170">
    <property type="term" value="F:pyridoxal phosphate binding"/>
    <property type="evidence" value="ECO:0007669"/>
    <property type="project" value="InterPro"/>
</dbReference>
<dbReference type="Pfam" id="PF00202">
    <property type="entry name" value="Aminotran_3"/>
    <property type="match status" value="1"/>
</dbReference>
<keyword evidence="2 5" id="KW-0028">Amino-acid biosynthesis</keyword>
<dbReference type="GO" id="GO:0006526">
    <property type="term" value="P:L-arginine biosynthetic process"/>
    <property type="evidence" value="ECO:0007669"/>
    <property type="project" value="UniProtKB-UniRule"/>
</dbReference>
<feature type="binding site" evidence="5">
    <location>
        <position position="279"/>
    </location>
    <ligand>
        <name>pyridoxal 5'-phosphate</name>
        <dbReference type="ChEBI" id="CHEBI:597326"/>
    </ligand>
</feature>